<comment type="caution">
    <text evidence="2">The sequence shown here is derived from an EMBL/GenBank/DDBJ whole genome shotgun (WGS) entry which is preliminary data.</text>
</comment>
<evidence type="ECO:0000313" key="2">
    <source>
        <dbReference type="EMBL" id="MDT0395078.1"/>
    </source>
</evidence>
<organism evidence="2 3">
    <name type="scientific">Streptomyces edwardsiae</name>
    <dbReference type="NCBI Taxonomy" id="3075527"/>
    <lineage>
        <taxon>Bacteria</taxon>
        <taxon>Bacillati</taxon>
        <taxon>Actinomycetota</taxon>
        <taxon>Actinomycetes</taxon>
        <taxon>Kitasatosporales</taxon>
        <taxon>Streptomycetaceae</taxon>
        <taxon>Streptomyces</taxon>
    </lineage>
</organism>
<sequence>MGFRNIRERRIRGFLTSAVLTLTVLTGITACGSDTAGETREEPVAASDASESPTRPAEGPLYTAMTEKADEGKGFSLRDATGLDRHVSPAHAKKFKVCFEKEKPNLRAVVLYAVRNSETCPRTVGTGGKADGTPDVVGTRLRKATDRLVLTGYPPKHIHVDVDGEPVSEARSWSYEVCRQSPAAGTPFSADLEPRLVVSASCAQD</sequence>
<dbReference type="EMBL" id="JAVRFA010000008">
    <property type="protein sequence ID" value="MDT0395078.1"/>
    <property type="molecule type" value="Genomic_DNA"/>
</dbReference>
<protein>
    <submittedName>
        <fullName evidence="2">PASTA domain-containing protein</fullName>
    </submittedName>
</protein>
<reference evidence="3" key="1">
    <citation type="submission" date="2023-07" db="EMBL/GenBank/DDBJ databases">
        <title>30 novel species of actinomycetes from the DSMZ collection.</title>
        <authorList>
            <person name="Nouioui I."/>
        </authorList>
    </citation>
    <scope>NUCLEOTIDE SEQUENCE [LARGE SCALE GENOMIC DNA]</scope>
    <source>
        <strain evidence="3">DSM 41636</strain>
    </source>
</reference>
<evidence type="ECO:0000313" key="3">
    <source>
        <dbReference type="Proteomes" id="UP001183881"/>
    </source>
</evidence>
<accession>A0ABU2PSD7</accession>
<feature type="region of interest" description="Disordered" evidence="1">
    <location>
        <begin position="32"/>
        <end position="59"/>
    </location>
</feature>
<gene>
    <name evidence="2" type="ORF">RM705_10230</name>
</gene>
<dbReference type="Proteomes" id="UP001183881">
    <property type="component" value="Unassembled WGS sequence"/>
</dbReference>
<name>A0ABU2PSD7_9ACTN</name>
<keyword evidence="3" id="KW-1185">Reference proteome</keyword>
<proteinExistence type="predicted"/>
<evidence type="ECO:0000256" key="1">
    <source>
        <dbReference type="SAM" id="MobiDB-lite"/>
    </source>
</evidence>
<dbReference type="PROSITE" id="PS51257">
    <property type="entry name" value="PROKAR_LIPOPROTEIN"/>
    <property type="match status" value="1"/>
</dbReference>
<dbReference type="RefSeq" id="WP_311643099.1">
    <property type="nucleotide sequence ID" value="NZ_JAVRFA010000008.1"/>
</dbReference>